<name>A0ABT4SJP3_9ACTN</name>
<proteinExistence type="predicted"/>
<reference evidence="1" key="1">
    <citation type="submission" date="2022-11" db="EMBL/GenBank/DDBJ databases">
        <title>Nonomuraea corallina sp. nov., a new species of the genus Nonomuraea isolated from sea side sediment in Thai sea.</title>
        <authorList>
            <person name="Ngamcharungchit C."/>
            <person name="Matsumoto A."/>
            <person name="Suriyachadkun C."/>
            <person name="Panbangred W."/>
            <person name="Inahashi Y."/>
            <person name="Intra B."/>
        </authorList>
    </citation>
    <scope>NUCLEOTIDE SEQUENCE</scope>
    <source>
        <strain evidence="1">MCN248</strain>
    </source>
</reference>
<dbReference type="Gene3D" id="3.30.1310.10">
    <property type="entry name" value="Nucleoid-associated protein YbaB-like domain"/>
    <property type="match status" value="1"/>
</dbReference>
<comment type="caution">
    <text evidence="1">The sequence shown here is derived from an EMBL/GenBank/DDBJ whole genome shotgun (WGS) entry which is preliminary data.</text>
</comment>
<dbReference type="Proteomes" id="UP001144036">
    <property type="component" value="Unassembled WGS sequence"/>
</dbReference>
<protein>
    <submittedName>
        <fullName evidence="1">YbaB/EbfC family DNA-binding protein</fullName>
    </submittedName>
</protein>
<evidence type="ECO:0000313" key="1">
    <source>
        <dbReference type="EMBL" id="MDA0637160.1"/>
    </source>
</evidence>
<evidence type="ECO:0000313" key="2">
    <source>
        <dbReference type="Proteomes" id="UP001144036"/>
    </source>
</evidence>
<dbReference type="EMBL" id="JAPNNL010000141">
    <property type="protein sequence ID" value="MDA0637160.1"/>
    <property type="molecule type" value="Genomic_DNA"/>
</dbReference>
<keyword evidence="2" id="KW-1185">Reference proteome</keyword>
<keyword evidence="1" id="KW-0238">DNA-binding</keyword>
<sequence length="146" mass="16126">MQGFGDFANIDVEKLIKGMDQQLAGLERFQRSVGDCVGKAEDEDGFVSVVYDTSGVRDLTLHPKAMRMGSGELADLIKTVLAEATADFQRNFAELAGEVFGEEDNPMKMGDPEALSAQLKEVEAVHDRAFTDVMGELDRIRRRLDL</sequence>
<dbReference type="RefSeq" id="WP_270158077.1">
    <property type="nucleotide sequence ID" value="NZ_JAPNNL010000141.1"/>
</dbReference>
<dbReference type="InterPro" id="IPR036894">
    <property type="entry name" value="YbaB-like_sf"/>
</dbReference>
<dbReference type="GO" id="GO:0003677">
    <property type="term" value="F:DNA binding"/>
    <property type="evidence" value="ECO:0007669"/>
    <property type="project" value="UniProtKB-KW"/>
</dbReference>
<gene>
    <name evidence="1" type="ORF">OUY22_27480</name>
</gene>
<accession>A0ABT4SJP3</accession>
<organism evidence="1 2">
    <name type="scientific">Nonomuraea corallina</name>
    <dbReference type="NCBI Taxonomy" id="2989783"/>
    <lineage>
        <taxon>Bacteria</taxon>
        <taxon>Bacillati</taxon>
        <taxon>Actinomycetota</taxon>
        <taxon>Actinomycetes</taxon>
        <taxon>Streptosporangiales</taxon>
        <taxon>Streptosporangiaceae</taxon>
        <taxon>Nonomuraea</taxon>
    </lineage>
</organism>